<evidence type="ECO:0000259" key="6">
    <source>
        <dbReference type="Pfam" id="PF01490"/>
    </source>
</evidence>
<feature type="transmembrane region" description="Helical" evidence="5">
    <location>
        <begin position="85"/>
        <end position="106"/>
    </location>
</feature>
<keyword evidence="3 5" id="KW-1133">Transmembrane helix</keyword>
<evidence type="ECO:0000256" key="3">
    <source>
        <dbReference type="ARBA" id="ARBA00022989"/>
    </source>
</evidence>
<evidence type="ECO:0000256" key="1">
    <source>
        <dbReference type="ARBA" id="ARBA00004141"/>
    </source>
</evidence>
<dbReference type="PANTHER" id="PTHR22950">
    <property type="entry name" value="AMINO ACID TRANSPORTER"/>
    <property type="match status" value="1"/>
</dbReference>
<dbReference type="GO" id="GO:0005774">
    <property type="term" value="C:vacuolar membrane"/>
    <property type="evidence" value="ECO:0007669"/>
    <property type="project" value="TreeGrafter"/>
</dbReference>
<keyword evidence="8" id="KW-1185">Reference proteome</keyword>
<keyword evidence="4 5" id="KW-0472">Membrane</keyword>
<dbReference type="AlphaFoldDB" id="A0AA35TGT3"/>
<dbReference type="GO" id="GO:0015179">
    <property type="term" value="F:L-amino acid transmembrane transporter activity"/>
    <property type="evidence" value="ECO:0007669"/>
    <property type="project" value="TreeGrafter"/>
</dbReference>
<organism evidence="7 8">
    <name type="scientific">Geodia barretti</name>
    <name type="common">Barrett's horny sponge</name>
    <dbReference type="NCBI Taxonomy" id="519541"/>
    <lineage>
        <taxon>Eukaryota</taxon>
        <taxon>Metazoa</taxon>
        <taxon>Porifera</taxon>
        <taxon>Demospongiae</taxon>
        <taxon>Heteroscleromorpha</taxon>
        <taxon>Tetractinellida</taxon>
        <taxon>Astrophorina</taxon>
        <taxon>Geodiidae</taxon>
        <taxon>Geodia</taxon>
    </lineage>
</organism>
<name>A0AA35TGT3_GEOBA</name>
<feature type="transmembrane region" description="Helical" evidence="5">
    <location>
        <begin position="242"/>
        <end position="262"/>
    </location>
</feature>
<comment type="caution">
    <text evidence="7">The sequence shown here is derived from an EMBL/GenBank/DDBJ whole genome shotgun (WGS) entry which is preliminary data.</text>
</comment>
<proteinExistence type="predicted"/>
<feature type="transmembrane region" description="Helical" evidence="5">
    <location>
        <begin position="361"/>
        <end position="378"/>
    </location>
</feature>
<feature type="domain" description="Amino acid transporter transmembrane" evidence="6">
    <location>
        <begin position="64"/>
        <end position="489"/>
    </location>
</feature>
<evidence type="ECO:0000256" key="2">
    <source>
        <dbReference type="ARBA" id="ARBA00022692"/>
    </source>
</evidence>
<dbReference type="InterPro" id="IPR013057">
    <property type="entry name" value="AA_transpt_TM"/>
</dbReference>
<feature type="transmembrane region" description="Helical" evidence="5">
    <location>
        <begin position="282"/>
        <end position="305"/>
    </location>
</feature>
<feature type="transmembrane region" description="Helical" evidence="5">
    <location>
        <begin position="484"/>
        <end position="508"/>
    </location>
</feature>
<feature type="transmembrane region" description="Helical" evidence="5">
    <location>
        <begin position="147"/>
        <end position="167"/>
    </location>
</feature>
<evidence type="ECO:0000313" key="8">
    <source>
        <dbReference type="Proteomes" id="UP001174909"/>
    </source>
</evidence>
<feature type="transmembrane region" description="Helical" evidence="5">
    <location>
        <begin position="449"/>
        <end position="472"/>
    </location>
</feature>
<feature type="transmembrane region" description="Helical" evidence="5">
    <location>
        <begin position="218"/>
        <end position="235"/>
    </location>
</feature>
<evidence type="ECO:0000256" key="4">
    <source>
        <dbReference type="ARBA" id="ARBA00023136"/>
    </source>
</evidence>
<sequence>MSRLYVDGGKIDEESMEDVPNSELYSNEQQPLLAGDTVQKSGFGAGGPKEGCTSYKRQGANEIATFFNFAKASIGSGSFALPWGILQVGVLVGGLGMILLGLASVYTMQLMLECKHYVCARLPSREKRKSLNYTELGRQALGGFGKWAVDISVLGCNLGVCAGYMIFIAGNLLWAANCFEDKIYNSLHHNTSDNLTSDLLSLSADDDEDRVCFTTWEVYALILPILIGLTFLPSFKILAYSAYIGSVFLVLAVSVVYVFGFINHHVFCAVSQGDILYVPAKGTGIALWFGVTAFLFCVHSMVIPLESVMKYPHRMQYVLDAALVIVLSVNLPFAIYGYLLFGSATKGYVFENLPGGVFYDLVRVFLSVELTLTFPIVFKPASDVAEEIWYNFLMVFVRLGRLKFVEQLYTSSSMYYRVGRYTMLCILRTLLVMVSWSIAVGIPRFELCLALVGSLATTILAFILPPLFHLALKWRVTSIARRVFHILLLVGGIAASGVATGINLYTAIEDRGSVDSCSSIRAQCQAKDTPTGHCFTS</sequence>
<comment type="subcellular location">
    <subcellularLocation>
        <location evidence="1">Membrane</location>
        <topology evidence="1">Multi-pass membrane protein</topology>
    </subcellularLocation>
</comment>
<evidence type="ECO:0000256" key="5">
    <source>
        <dbReference type="SAM" id="Phobius"/>
    </source>
</evidence>
<dbReference type="EMBL" id="CASHTH010003693">
    <property type="protein sequence ID" value="CAI8048050.1"/>
    <property type="molecule type" value="Genomic_DNA"/>
</dbReference>
<feature type="transmembrane region" description="Helical" evidence="5">
    <location>
        <begin position="421"/>
        <end position="443"/>
    </location>
</feature>
<dbReference type="Pfam" id="PF01490">
    <property type="entry name" value="Aa_trans"/>
    <property type="match status" value="1"/>
</dbReference>
<feature type="transmembrane region" description="Helical" evidence="5">
    <location>
        <begin position="317"/>
        <end position="341"/>
    </location>
</feature>
<evidence type="ECO:0000313" key="7">
    <source>
        <dbReference type="EMBL" id="CAI8048050.1"/>
    </source>
</evidence>
<protein>
    <submittedName>
        <fullName evidence="7">Proton-coupled amino acid transporter 4</fullName>
    </submittedName>
</protein>
<dbReference type="Proteomes" id="UP001174909">
    <property type="component" value="Unassembled WGS sequence"/>
</dbReference>
<dbReference type="PANTHER" id="PTHR22950:SF349">
    <property type="entry name" value="AMINO ACID TRANSPORTER TRANSMEMBRANE DOMAIN-CONTAINING PROTEIN"/>
    <property type="match status" value="1"/>
</dbReference>
<accession>A0AA35TGT3</accession>
<gene>
    <name evidence="7" type="ORF">GBAR_LOCUS26545</name>
</gene>
<keyword evidence="2 5" id="KW-0812">Transmembrane</keyword>
<reference evidence="7" key="1">
    <citation type="submission" date="2023-03" db="EMBL/GenBank/DDBJ databases">
        <authorList>
            <person name="Steffen K."/>
            <person name="Cardenas P."/>
        </authorList>
    </citation>
    <scope>NUCLEOTIDE SEQUENCE</scope>
</reference>